<keyword evidence="3" id="KW-1185">Reference proteome</keyword>
<comment type="caution">
    <text evidence="2">The sequence shown here is derived from an EMBL/GenBank/DDBJ whole genome shotgun (WGS) entry which is preliminary data.</text>
</comment>
<gene>
    <name evidence="2" type="ORF">V6N12_002728</name>
</gene>
<organism evidence="2 3">
    <name type="scientific">Hibiscus sabdariffa</name>
    <name type="common">roselle</name>
    <dbReference type="NCBI Taxonomy" id="183260"/>
    <lineage>
        <taxon>Eukaryota</taxon>
        <taxon>Viridiplantae</taxon>
        <taxon>Streptophyta</taxon>
        <taxon>Embryophyta</taxon>
        <taxon>Tracheophyta</taxon>
        <taxon>Spermatophyta</taxon>
        <taxon>Magnoliopsida</taxon>
        <taxon>eudicotyledons</taxon>
        <taxon>Gunneridae</taxon>
        <taxon>Pentapetalae</taxon>
        <taxon>rosids</taxon>
        <taxon>malvids</taxon>
        <taxon>Malvales</taxon>
        <taxon>Malvaceae</taxon>
        <taxon>Malvoideae</taxon>
        <taxon>Hibiscus</taxon>
    </lineage>
</organism>
<dbReference type="EMBL" id="JBBPBM010000017">
    <property type="protein sequence ID" value="KAK8556320.1"/>
    <property type="molecule type" value="Genomic_DNA"/>
</dbReference>
<dbReference type="Proteomes" id="UP001472677">
    <property type="component" value="Unassembled WGS sequence"/>
</dbReference>
<sequence>MLESPIMHHGSVSFDRRLESAVQTSVFPSLLGHPYRKVPNQGVSLSIEMEVSMKFFVDEIMEISTSSFHQRASPPDLPIGSISKVGKPYPQGQENQKKTQSYSQQKEREHDLSGDKRPRVSGSHELFCKLEAKEQNDGTHQEIGGKRAINSSLQGKGNEHRLDQLASPIFSENHKDKRQRSRKNCGINLGENPNAELKSQPTTFGYWIKMKSGTLEI</sequence>
<evidence type="ECO:0000256" key="1">
    <source>
        <dbReference type="SAM" id="MobiDB-lite"/>
    </source>
</evidence>
<feature type="region of interest" description="Disordered" evidence="1">
    <location>
        <begin position="174"/>
        <end position="196"/>
    </location>
</feature>
<feature type="compositionally biased region" description="Basic and acidic residues" evidence="1">
    <location>
        <begin position="105"/>
        <end position="118"/>
    </location>
</feature>
<evidence type="ECO:0000313" key="3">
    <source>
        <dbReference type="Proteomes" id="UP001472677"/>
    </source>
</evidence>
<name>A0ABR2E9U9_9ROSI</name>
<reference evidence="2 3" key="1">
    <citation type="journal article" date="2024" name="G3 (Bethesda)">
        <title>Genome assembly of Hibiscus sabdariffa L. provides insights into metabolisms of medicinal natural products.</title>
        <authorList>
            <person name="Kim T."/>
        </authorList>
    </citation>
    <scope>NUCLEOTIDE SEQUENCE [LARGE SCALE GENOMIC DNA]</scope>
    <source>
        <strain evidence="2">TK-2024</strain>
        <tissue evidence="2">Old leaves</tissue>
    </source>
</reference>
<feature type="compositionally biased region" description="Polar residues" evidence="1">
    <location>
        <begin position="92"/>
        <end position="104"/>
    </location>
</feature>
<proteinExistence type="predicted"/>
<evidence type="ECO:0000313" key="2">
    <source>
        <dbReference type="EMBL" id="KAK8556320.1"/>
    </source>
</evidence>
<feature type="region of interest" description="Disordered" evidence="1">
    <location>
        <begin position="67"/>
        <end position="120"/>
    </location>
</feature>
<protein>
    <submittedName>
        <fullName evidence="2">Uncharacterized protein</fullName>
    </submittedName>
</protein>
<accession>A0ABR2E9U9</accession>